<comment type="catalytic activity">
    <reaction evidence="9 13">
        <text>N(6)-[(R)-dihydrolipoyl]-L-lysyl-[protein] + NAD(+) = N(6)-[(R)-lipoyl]-L-lysyl-[protein] + NADH + H(+)</text>
        <dbReference type="Rhea" id="RHEA:15045"/>
        <dbReference type="Rhea" id="RHEA-COMP:10474"/>
        <dbReference type="Rhea" id="RHEA-COMP:10475"/>
        <dbReference type="ChEBI" id="CHEBI:15378"/>
        <dbReference type="ChEBI" id="CHEBI:57540"/>
        <dbReference type="ChEBI" id="CHEBI:57945"/>
        <dbReference type="ChEBI" id="CHEBI:83099"/>
        <dbReference type="ChEBI" id="CHEBI:83100"/>
        <dbReference type="EC" id="1.8.1.4"/>
    </reaction>
</comment>
<feature type="binding site" evidence="11">
    <location>
        <position position="51"/>
    </location>
    <ligand>
        <name>FAD</name>
        <dbReference type="ChEBI" id="CHEBI:57692"/>
    </ligand>
</feature>
<keyword evidence="4 11" id="KW-0274">FAD</keyword>
<dbReference type="AlphaFoldDB" id="A0A366WP46"/>
<dbReference type="PROSITE" id="PS00076">
    <property type="entry name" value="PYRIDINE_REDOX_1"/>
    <property type="match status" value="1"/>
</dbReference>
<dbReference type="RefSeq" id="WP_113825441.1">
    <property type="nucleotide sequence ID" value="NZ_QOCE01000047.1"/>
</dbReference>
<keyword evidence="11" id="KW-0547">Nucleotide-binding</keyword>
<dbReference type="STRING" id="1423144.Gal_03147"/>
<feature type="disulfide bond" description="Redox-active" evidence="12">
    <location>
        <begin position="42"/>
        <end position="47"/>
    </location>
</feature>
<dbReference type="InterPro" id="IPR012999">
    <property type="entry name" value="Pyr_OxRdtase_I_AS"/>
</dbReference>
<feature type="binding site" evidence="11">
    <location>
        <position position="309"/>
    </location>
    <ligand>
        <name>FAD</name>
        <dbReference type="ChEBI" id="CHEBI:57692"/>
    </ligand>
</feature>
<sequence length="462" mass="48525">MAQYDVIIIGAGPGGYVSAIRCAQLGLKTAVVEGRETLGGTCLNVGCIPSKALLHASHMLHEAEHNFADMGLKGKTPSVDWPQMKAYKDDVISQNTGGIEFLFKKNKIDWIKGWASIPSAGKVQVGDDVHEAKNIVIASGSVSSSLPGVEVDEKIVVTSTGGLELPKVPKRMVVIGAGVIGLELGSVYARLGSEVTVVEYMDAVCPGMDKDVQRTFKRILEKQGLKFIMGAAVQGVETTKNKAKVTYQLKKGGDAETIDADVVLVATGRKPYVDGLGLDALGVKMTERGQVATDAHWATNIPGIYAIGDAIEGPMLAHKAEDEGMAVAEVIAGKHGHVNYGVIPGVVYTAPEVATVGQTEDALKAEGRKIKVGKFMFMGNARAKAVHQGDGFVKLVVDAETDRILGCSIIGPGAGDIIHEICVAMEFGASAEDIALTCHAHPTYSEAVREAALACGDGAIHS</sequence>
<name>A0A366WP46_9RHOB</name>
<feature type="domain" description="FAD/NAD(P)-binding" evidence="15">
    <location>
        <begin position="4"/>
        <end position="324"/>
    </location>
</feature>
<dbReference type="InterPro" id="IPR006258">
    <property type="entry name" value="Lipoamide_DH"/>
</dbReference>
<dbReference type="Pfam" id="PF02852">
    <property type="entry name" value="Pyr_redox_dim"/>
    <property type="match status" value="1"/>
</dbReference>
<dbReference type="EMBL" id="QOCE01000047">
    <property type="protein sequence ID" value="RBW50937.1"/>
    <property type="molecule type" value="Genomic_DNA"/>
</dbReference>
<feature type="binding site" evidence="11">
    <location>
        <position position="199"/>
    </location>
    <ligand>
        <name>NAD(+)</name>
        <dbReference type="ChEBI" id="CHEBI:57540"/>
    </ligand>
</feature>
<evidence type="ECO:0000313" key="17">
    <source>
        <dbReference type="Proteomes" id="UP000252706"/>
    </source>
</evidence>
<feature type="binding site" evidence="11">
    <location>
        <begin position="315"/>
        <end position="318"/>
    </location>
    <ligand>
        <name>FAD</name>
        <dbReference type="ChEBI" id="CHEBI:57692"/>
    </ligand>
</feature>
<keyword evidence="6 11" id="KW-0520">NAD</keyword>
<keyword evidence="5 13" id="KW-0560">Oxidoreductase</keyword>
<evidence type="ECO:0000256" key="8">
    <source>
        <dbReference type="ARBA" id="ARBA00023284"/>
    </source>
</evidence>
<feature type="binding site" evidence="11">
    <location>
        <position position="268"/>
    </location>
    <ligand>
        <name>NAD(+)</name>
        <dbReference type="ChEBI" id="CHEBI:57540"/>
    </ligand>
</feature>
<dbReference type="Gene3D" id="3.50.50.60">
    <property type="entry name" value="FAD/NAD(P)-binding domain"/>
    <property type="match status" value="2"/>
</dbReference>
<dbReference type="PRINTS" id="PR00368">
    <property type="entry name" value="FADPNR"/>
</dbReference>
<evidence type="ECO:0000259" key="14">
    <source>
        <dbReference type="Pfam" id="PF02852"/>
    </source>
</evidence>
<dbReference type="GO" id="GO:0004148">
    <property type="term" value="F:dihydrolipoyl dehydrogenase (NADH) activity"/>
    <property type="evidence" value="ECO:0007669"/>
    <property type="project" value="UniProtKB-EC"/>
</dbReference>
<evidence type="ECO:0000259" key="15">
    <source>
        <dbReference type="Pfam" id="PF07992"/>
    </source>
</evidence>
<dbReference type="PIRSF" id="PIRSF000350">
    <property type="entry name" value="Mercury_reductase_MerA"/>
    <property type="match status" value="1"/>
</dbReference>
<evidence type="ECO:0000256" key="13">
    <source>
        <dbReference type="RuleBase" id="RU003692"/>
    </source>
</evidence>
<dbReference type="InterPro" id="IPR036188">
    <property type="entry name" value="FAD/NAD-bd_sf"/>
</dbReference>
<protein>
    <recommendedName>
        <fullName evidence="2 13">Dihydrolipoyl dehydrogenase</fullName>
        <ecNumber evidence="2 13">1.8.1.4</ecNumber>
    </recommendedName>
</protein>
<dbReference type="GO" id="GO:0005737">
    <property type="term" value="C:cytoplasm"/>
    <property type="evidence" value="ECO:0007669"/>
    <property type="project" value="UniProtKB-ARBA"/>
</dbReference>
<dbReference type="Pfam" id="PF07992">
    <property type="entry name" value="Pyr_redox_2"/>
    <property type="match status" value="1"/>
</dbReference>
<dbReference type="GO" id="GO:0050660">
    <property type="term" value="F:flavin adenine dinucleotide binding"/>
    <property type="evidence" value="ECO:0007669"/>
    <property type="project" value="InterPro"/>
</dbReference>
<evidence type="ECO:0000256" key="11">
    <source>
        <dbReference type="PIRSR" id="PIRSR000350-3"/>
    </source>
</evidence>
<proteinExistence type="inferred from homology"/>
<gene>
    <name evidence="16" type="primary">lpdA</name>
    <name evidence="16" type="ORF">DS909_20520</name>
</gene>
<dbReference type="InterPro" id="IPR001100">
    <property type="entry name" value="Pyr_nuc-diS_OxRdtase"/>
</dbReference>
<keyword evidence="8 13" id="KW-0676">Redox-active center</keyword>
<keyword evidence="7" id="KW-1015">Disulfide bond</keyword>
<evidence type="ECO:0000256" key="6">
    <source>
        <dbReference type="ARBA" id="ARBA00023027"/>
    </source>
</evidence>
<dbReference type="PRINTS" id="PR00411">
    <property type="entry name" value="PNDRDTASEI"/>
</dbReference>
<dbReference type="OrthoDB" id="9776382at2"/>
<evidence type="ECO:0000256" key="12">
    <source>
        <dbReference type="PIRSR" id="PIRSR000350-4"/>
    </source>
</evidence>
<dbReference type="InterPro" id="IPR016156">
    <property type="entry name" value="FAD/NAD-linked_Rdtase_dimer_sf"/>
</dbReference>
<organism evidence="16 17">
    <name type="scientific">Phaeobacter gallaeciensis</name>
    <dbReference type="NCBI Taxonomy" id="60890"/>
    <lineage>
        <taxon>Bacteria</taxon>
        <taxon>Pseudomonadati</taxon>
        <taxon>Pseudomonadota</taxon>
        <taxon>Alphaproteobacteria</taxon>
        <taxon>Rhodobacterales</taxon>
        <taxon>Roseobacteraceae</taxon>
        <taxon>Phaeobacter</taxon>
    </lineage>
</organism>
<comment type="caution">
    <text evidence="16">The sequence shown here is derived from an EMBL/GenBank/DDBJ whole genome shotgun (WGS) entry which is preliminary data.</text>
</comment>
<dbReference type="PANTHER" id="PTHR22912">
    <property type="entry name" value="DISULFIDE OXIDOREDUCTASE"/>
    <property type="match status" value="1"/>
</dbReference>
<dbReference type="InterPro" id="IPR023753">
    <property type="entry name" value="FAD/NAD-binding_dom"/>
</dbReference>
<keyword evidence="3 13" id="KW-0285">Flavoprotein</keyword>
<comment type="similarity">
    <text evidence="1 13">Belongs to the class-I pyridine nucleotide-disulfide oxidoreductase family.</text>
</comment>
<dbReference type="GO" id="GO:0006103">
    <property type="term" value="P:2-oxoglutarate metabolic process"/>
    <property type="evidence" value="ECO:0007669"/>
    <property type="project" value="TreeGrafter"/>
</dbReference>
<feature type="domain" description="Pyridine nucleotide-disulphide oxidoreductase dimerisation" evidence="14">
    <location>
        <begin position="343"/>
        <end position="452"/>
    </location>
</feature>
<feature type="binding site" evidence="11">
    <location>
        <begin position="176"/>
        <end position="183"/>
    </location>
    <ligand>
        <name>NAD(+)</name>
        <dbReference type="ChEBI" id="CHEBI:57540"/>
    </ligand>
</feature>
<dbReference type="InterPro" id="IPR050151">
    <property type="entry name" value="Class-I_Pyr_Nuc-Dis_Oxidored"/>
</dbReference>
<dbReference type="FunFam" id="3.30.390.30:FF:000001">
    <property type="entry name" value="Dihydrolipoyl dehydrogenase"/>
    <property type="match status" value="1"/>
</dbReference>
<evidence type="ECO:0000256" key="7">
    <source>
        <dbReference type="ARBA" id="ARBA00023157"/>
    </source>
</evidence>
<reference evidence="16 17" key="1">
    <citation type="submission" date="2018-07" db="EMBL/GenBank/DDBJ databases">
        <title>Modular assembly of carbohydrate-degrading microbial communities in the ocean.</title>
        <authorList>
            <person name="Enke T.N."/>
            <person name="Datta M.S."/>
            <person name="Schwartzman J.A."/>
            <person name="Cermak N."/>
            <person name="Schmitz D.A."/>
            <person name="Barrere J."/>
            <person name="Cordero O.X."/>
        </authorList>
    </citation>
    <scope>NUCLEOTIDE SEQUENCE [LARGE SCALE GENOMIC DNA]</scope>
    <source>
        <strain evidence="16 17">C3M10</strain>
    </source>
</reference>
<dbReference type="SUPFAM" id="SSF55424">
    <property type="entry name" value="FAD/NAD-linked reductases, dimerisation (C-terminal) domain"/>
    <property type="match status" value="1"/>
</dbReference>
<dbReference type="InterPro" id="IPR004099">
    <property type="entry name" value="Pyr_nucl-diS_OxRdtase_dimer"/>
</dbReference>
<dbReference type="Gene3D" id="3.30.390.30">
    <property type="match status" value="1"/>
</dbReference>
<evidence type="ECO:0000256" key="10">
    <source>
        <dbReference type="PIRSR" id="PIRSR000350-2"/>
    </source>
</evidence>
<evidence type="ECO:0000256" key="5">
    <source>
        <dbReference type="ARBA" id="ARBA00023002"/>
    </source>
</evidence>
<dbReference type="Proteomes" id="UP000252706">
    <property type="component" value="Unassembled WGS sequence"/>
</dbReference>
<dbReference type="EC" id="1.8.1.4" evidence="2 13"/>
<evidence type="ECO:0000256" key="2">
    <source>
        <dbReference type="ARBA" id="ARBA00012608"/>
    </source>
</evidence>
<evidence type="ECO:0000313" key="16">
    <source>
        <dbReference type="EMBL" id="RBW50937.1"/>
    </source>
</evidence>
<dbReference type="SUPFAM" id="SSF51905">
    <property type="entry name" value="FAD/NAD(P)-binding domain"/>
    <property type="match status" value="1"/>
</dbReference>
<evidence type="ECO:0000256" key="9">
    <source>
        <dbReference type="ARBA" id="ARBA00049187"/>
    </source>
</evidence>
<comment type="miscellaneous">
    <text evidence="13">The active site is a redox-active disulfide bond.</text>
</comment>
<accession>A0A366WP46</accession>
<feature type="active site" description="Proton acceptor" evidence="10">
    <location>
        <position position="441"/>
    </location>
</feature>
<comment type="cofactor">
    <cofactor evidence="11 13">
        <name>FAD</name>
        <dbReference type="ChEBI" id="CHEBI:57692"/>
    </cofactor>
    <text evidence="11 13">Binds 1 FAD per subunit.</text>
</comment>
<evidence type="ECO:0000256" key="1">
    <source>
        <dbReference type="ARBA" id="ARBA00007532"/>
    </source>
</evidence>
<dbReference type="NCBIfam" id="TIGR01350">
    <property type="entry name" value="lipoamide_DH"/>
    <property type="match status" value="1"/>
</dbReference>
<dbReference type="PANTHER" id="PTHR22912:SF151">
    <property type="entry name" value="DIHYDROLIPOYL DEHYDROGENASE, MITOCHONDRIAL"/>
    <property type="match status" value="1"/>
</dbReference>
<evidence type="ECO:0000256" key="4">
    <source>
        <dbReference type="ARBA" id="ARBA00022827"/>
    </source>
</evidence>
<evidence type="ECO:0000256" key="3">
    <source>
        <dbReference type="ARBA" id="ARBA00022630"/>
    </source>
</evidence>